<dbReference type="InterPro" id="IPR052090">
    <property type="entry name" value="Cytolytic_pore-forming_toxin"/>
</dbReference>
<dbReference type="PANTHER" id="PTHR31594:SF14">
    <property type="entry name" value="FIBRONECTIN TYPE-III DOMAIN-CONTAINING PROTEIN"/>
    <property type="match status" value="1"/>
</dbReference>
<feature type="domain" description="SNTX MACPF/CDC-like" evidence="1">
    <location>
        <begin position="12"/>
        <end position="165"/>
    </location>
</feature>
<dbReference type="PANTHER" id="PTHR31594">
    <property type="entry name" value="AIG1-TYPE G DOMAIN-CONTAINING PROTEIN"/>
    <property type="match status" value="1"/>
</dbReference>
<evidence type="ECO:0000259" key="1">
    <source>
        <dbReference type="Pfam" id="PF24674"/>
    </source>
</evidence>
<organism evidence="2 3">
    <name type="scientific">Plectus sambesii</name>
    <dbReference type="NCBI Taxonomy" id="2011161"/>
    <lineage>
        <taxon>Eukaryota</taxon>
        <taxon>Metazoa</taxon>
        <taxon>Ecdysozoa</taxon>
        <taxon>Nematoda</taxon>
        <taxon>Chromadorea</taxon>
        <taxon>Plectida</taxon>
        <taxon>Plectina</taxon>
        <taxon>Plectoidea</taxon>
        <taxon>Plectidae</taxon>
        <taxon>Plectus</taxon>
    </lineage>
</organism>
<dbReference type="Proteomes" id="UP000887566">
    <property type="component" value="Unplaced"/>
</dbReference>
<dbReference type="InterPro" id="IPR056072">
    <property type="entry name" value="SNTX_MACPF/CDC-like_dom"/>
</dbReference>
<evidence type="ECO:0000313" key="2">
    <source>
        <dbReference type="Proteomes" id="UP000887566"/>
    </source>
</evidence>
<name>A0A914URY3_9BILA</name>
<evidence type="ECO:0000313" key="3">
    <source>
        <dbReference type="WBParaSite" id="PSAMB.scaffold1170size35026.g11428.t1"/>
    </source>
</evidence>
<dbReference type="WBParaSite" id="PSAMB.scaffold1170size35026.g11428.t1">
    <property type="protein sequence ID" value="PSAMB.scaffold1170size35026.g11428.t1"/>
    <property type="gene ID" value="PSAMB.scaffold1170size35026.g11428"/>
</dbReference>
<dbReference type="Pfam" id="PF24674">
    <property type="entry name" value="MACPF_SNTX"/>
    <property type="match status" value="1"/>
</dbReference>
<dbReference type="AlphaFoldDB" id="A0A914URY3"/>
<sequence length="201" mass="22218">MNCLKLEGEASLSFLCGMLSVSGSSSYLNEKKSSKKAVQCSFVQKIRTCDERINVTDDAIRDCYSTETGDEGTHVVIGISWGVNTAVTLTYENNEDRSKDEIEGKLKASLEKLEKFSVSGKVEGGEKWLDEDNSTVQEMHVKVYADVLPNEEGAPRSLEEAMELIYNMPRRVAATGGGRAPQQQVCPSLYPVPKLLPQWTM</sequence>
<proteinExistence type="predicted"/>
<reference evidence="3" key="1">
    <citation type="submission" date="2022-11" db="UniProtKB">
        <authorList>
            <consortium name="WormBaseParasite"/>
        </authorList>
    </citation>
    <scope>IDENTIFICATION</scope>
</reference>
<protein>
    <recommendedName>
        <fullName evidence="1">SNTX MACPF/CDC-like domain-containing protein</fullName>
    </recommendedName>
</protein>
<accession>A0A914URY3</accession>
<keyword evidence="2" id="KW-1185">Reference proteome</keyword>